<evidence type="ECO:0000313" key="3">
    <source>
        <dbReference type="Proteomes" id="UP000631421"/>
    </source>
</evidence>
<organism evidence="2 3">
    <name type="scientific">Pseudanabaena cinerea FACHB-1277</name>
    <dbReference type="NCBI Taxonomy" id="2949581"/>
    <lineage>
        <taxon>Bacteria</taxon>
        <taxon>Bacillati</taxon>
        <taxon>Cyanobacteriota</taxon>
        <taxon>Cyanophyceae</taxon>
        <taxon>Pseudanabaenales</taxon>
        <taxon>Pseudanabaenaceae</taxon>
        <taxon>Pseudanabaena</taxon>
        <taxon>Pseudanabaena cinerea</taxon>
    </lineage>
</organism>
<dbReference type="Gene3D" id="1.10.530.10">
    <property type="match status" value="1"/>
</dbReference>
<keyword evidence="2" id="KW-0378">Hydrolase</keyword>
<dbReference type="AlphaFoldDB" id="A0A926Z5C9"/>
<protein>
    <submittedName>
        <fullName evidence="2">Glycoside hydrolase family 19 protein</fullName>
    </submittedName>
</protein>
<dbReference type="GO" id="GO:0004568">
    <property type="term" value="F:chitinase activity"/>
    <property type="evidence" value="ECO:0007669"/>
    <property type="project" value="InterPro"/>
</dbReference>
<dbReference type="EMBL" id="JACJPY010000009">
    <property type="protein sequence ID" value="MBD2149463.1"/>
    <property type="molecule type" value="Genomic_DNA"/>
</dbReference>
<accession>A0A926Z5C9</accession>
<dbReference type="Proteomes" id="UP000631421">
    <property type="component" value="Unassembled WGS sequence"/>
</dbReference>
<dbReference type="InterPro" id="IPR023346">
    <property type="entry name" value="Lysozyme-like_dom_sf"/>
</dbReference>
<dbReference type="SUPFAM" id="SSF53955">
    <property type="entry name" value="Lysozyme-like"/>
    <property type="match status" value="1"/>
</dbReference>
<gene>
    <name evidence="2" type="ORF">H6F44_04880</name>
</gene>
<keyword evidence="3" id="KW-1185">Reference proteome</keyword>
<name>A0A926Z5C9_9CYAN</name>
<dbReference type="PANTHER" id="PTHR34408:SF1">
    <property type="entry name" value="GLYCOSYL HYDROLASE FAMILY 19 DOMAIN-CONTAINING PROTEIN HI_1415"/>
    <property type="match status" value="1"/>
</dbReference>
<dbReference type="GO" id="GO:0016998">
    <property type="term" value="P:cell wall macromolecule catabolic process"/>
    <property type="evidence" value="ECO:0007669"/>
    <property type="project" value="InterPro"/>
</dbReference>
<proteinExistence type="predicted"/>
<reference evidence="2" key="1">
    <citation type="journal article" date="2015" name="ISME J.">
        <title>Draft Genome Sequence of Streptomyces incarnatus NRRL8089, which Produces the Nucleoside Antibiotic Sinefungin.</title>
        <authorList>
            <person name="Oshima K."/>
            <person name="Hattori M."/>
            <person name="Shimizu H."/>
            <person name="Fukuda K."/>
            <person name="Nemoto M."/>
            <person name="Inagaki K."/>
            <person name="Tamura T."/>
        </authorList>
    </citation>
    <scope>NUCLEOTIDE SEQUENCE</scope>
    <source>
        <strain evidence="2">FACHB-1277</strain>
    </source>
</reference>
<dbReference type="PANTHER" id="PTHR34408">
    <property type="entry name" value="FAMILY PROTEIN, PUTATIVE-RELATED"/>
    <property type="match status" value="1"/>
</dbReference>
<sequence>MEVTFEQLCSIVHHAQPSRLKKLQPWLNQAMSRYEINTRLRQAHFIAQVAYESGDFNYLEELEDGADYEGRDDLGNTTAGDGAKFKGRGLFQITGRYNYTQVGNALGVDLISNPERLADHDLACLSAAWLWSANQLNEFADKDDIQLISSRANSGFNGLDARISYLNRAKQVFGI</sequence>
<reference evidence="2" key="2">
    <citation type="submission" date="2020-08" db="EMBL/GenBank/DDBJ databases">
        <authorList>
            <person name="Chen M."/>
            <person name="Teng W."/>
            <person name="Zhao L."/>
            <person name="Hu C."/>
            <person name="Zhou Y."/>
            <person name="Han B."/>
            <person name="Song L."/>
            <person name="Shu W."/>
        </authorList>
    </citation>
    <scope>NUCLEOTIDE SEQUENCE</scope>
    <source>
        <strain evidence="2">FACHB-1277</strain>
    </source>
</reference>
<dbReference type="InterPro" id="IPR052354">
    <property type="entry name" value="Cell_Wall_Dynamics_Protein"/>
</dbReference>
<evidence type="ECO:0000313" key="2">
    <source>
        <dbReference type="EMBL" id="MBD2149463.1"/>
    </source>
</evidence>
<evidence type="ECO:0000259" key="1">
    <source>
        <dbReference type="Pfam" id="PF00182"/>
    </source>
</evidence>
<dbReference type="Pfam" id="PF00182">
    <property type="entry name" value="Glyco_hydro_19"/>
    <property type="match status" value="1"/>
</dbReference>
<dbReference type="InterPro" id="IPR000726">
    <property type="entry name" value="Glyco_hydro_19_cat"/>
</dbReference>
<dbReference type="GO" id="GO:0006032">
    <property type="term" value="P:chitin catabolic process"/>
    <property type="evidence" value="ECO:0007669"/>
    <property type="project" value="InterPro"/>
</dbReference>
<feature type="domain" description="Glycoside hydrolase family 19 catalytic" evidence="1">
    <location>
        <begin position="53"/>
        <end position="138"/>
    </location>
</feature>
<comment type="caution">
    <text evidence="2">The sequence shown here is derived from an EMBL/GenBank/DDBJ whole genome shotgun (WGS) entry which is preliminary data.</text>
</comment>